<gene>
    <name evidence="1" type="ORF">QJU78_10065</name>
</gene>
<proteinExistence type="predicted"/>
<dbReference type="AlphaFoldDB" id="A0AAW8CSS5"/>
<dbReference type="Gene3D" id="3.90.350.10">
    <property type="entry name" value="Transposase Inhibitor Protein From Tn5, Chain A, domain 1"/>
    <property type="match status" value="1"/>
</dbReference>
<dbReference type="InterPro" id="IPR012337">
    <property type="entry name" value="RNaseH-like_sf"/>
</dbReference>
<organism evidence="1 2">
    <name type="scientific">Pasteurella atlantica</name>
    <dbReference type="NCBI Taxonomy" id="2827233"/>
    <lineage>
        <taxon>Bacteria</taxon>
        <taxon>Pseudomonadati</taxon>
        <taxon>Pseudomonadota</taxon>
        <taxon>Gammaproteobacteria</taxon>
        <taxon>Pasteurellales</taxon>
        <taxon>Pasteurellaceae</taxon>
        <taxon>Pasteurella</taxon>
    </lineage>
</organism>
<reference evidence="1" key="1">
    <citation type="journal article" date="2023" name="Front. Microbiol.">
        <title>Phylogeography and host specificity of Pasteurellaceae pathogenic to sea-farmed fish in the north-east Atlantic.</title>
        <authorList>
            <person name="Gulla S."/>
            <person name="Colquhoun D.J."/>
            <person name="Olsen A.B."/>
            <person name="Spilsberg B."/>
            <person name="Lagesen K."/>
            <person name="Aakesson C.P."/>
            <person name="Strom S."/>
            <person name="Manji F."/>
            <person name="Birkbeck T.H."/>
            <person name="Nilsen H.K."/>
        </authorList>
    </citation>
    <scope>NUCLEOTIDE SEQUENCE</scope>
    <source>
        <strain evidence="1">VIB1234</strain>
    </source>
</reference>
<dbReference type="SUPFAM" id="SSF53098">
    <property type="entry name" value="Ribonuclease H-like"/>
    <property type="match status" value="1"/>
</dbReference>
<evidence type="ECO:0000313" key="2">
    <source>
        <dbReference type="Proteomes" id="UP001230466"/>
    </source>
</evidence>
<accession>A0AAW8CSS5</accession>
<dbReference type="EMBL" id="JASAYJ010000028">
    <property type="protein sequence ID" value="MDP8188099.1"/>
    <property type="molecule type" value="Genomic_DNA"/>
</dbReference>
<name>A0AAW8CSS5_9PAST</name>
<dbReference type="Proteomes" id="UP001230466">
    <property type="component" value="Unassembled WGS sequence"/>
</dbReference>
<protein>
    <submittedName>
        <fullName evidence="1">Uncharacterized protein</fullName>
    </submittedName>
</protein>
<comment type="caution">
    <text evidence="1">The sequence shown here is derived from an EMBL/GenBank/DDBJ whole genome shotgun (WGS) entry which is preliminary data.</text>
</comment>
<evidence type="ECO:0000313" key="1">
    <source>
        <dbReference type="EMBL" id="MDP8188099.1"/>
    </source>
</evidence>
<sequence>MKTPFDNNKTHTHTQGLYRFLKNDNVTISDLSEPLVSNAKSGVSSFCLDYALVMHDWSRLALSHANKTDKLKMTHKHDVGYELQSSLLVSDSTGYPLPIAQNLITADGQLKRALIVA</sequence>
<dbReference type="RefSeq" id="WP_211599350.1">
    <property type="nucleotide sequence ID" value="NZ_JAGRQI010000030.1"/>
</dbReference>